<dbReference type="OrthoDB" id="5679063at2"/>
<gene>
    <name evidence="1" type="ORF">NCTC10801_01973</name>
    <name evidence="2" type="ORF">NCTC10801_02052</name>
</gene>
<dbReference type="EMBL" id="UFRQ01000003">
    <property type="protein sequence ID" value="SUT93804.1"/>
    <property type="molecule type" value="Genomic_DNA"/>
</dbReference>
<evidence type="ECO:0000313" key="3">
    <source>
        <dbReference type="Proteomes" id="UP000254649"/>
    </source>
</evidence>
<dbReference type="EMBL" id="UFRQ01000003">
    <property type="protein sequence ID" value="SUT93566.1"/>
    <property type="molecule type" value="Genomic_DNA"/>
</dbReference>
<proteinExistence type="predicted"/>
<organism evidence="1 3">
    <name type="scientific">[Actinobacillus] rossii</name>
    <dbReference type="NCBI Taxonomy" id="123820"/>
    <lineage>
        <taxon>Bacteria</taxon>
        <taxon>Pseudomonadati</taxon>
        <taxon>Pseudomonadota</taxon>
        <taxon>Gammaproteobacteria</taxon>
        <taxon>Pasteurellales</taxon>
        <taxon>Pasteurellaceae</taxon>
    </lineage>
</organism>
<reference evidence="1 3" key="1">
    <citation type="submission" date="2018-06" db="EMBL/GenBank/DDBJ databases">
        <authorList>
            <consortium name="Pathogen Informatics"/>
            <person name="Doyle S."/>
        </authorList>
    </citation>
    <scope>NUCLEOTIDE SEQUENCE [LARGE SCALE GENOMIC DNA]</scope>
    <source>
        <strain evidence="1 3">NCTC10801</strain>
    </source>
</reference>
<dbReference type="Proteomes" id="UP000254649">
    <property type="component" value="Unassembled WGS sequence"/>
</dbReference>
<evidence type="ECO:0000313" key="1">
    <source>
        <dbReference type="EMBL" id="SUT93566.1"/>
    </source>
</evidence>
<keyword evidence="3" id="KW-1185">Reference proteome</keyword>
<name>A0A380TYP7_9PAST</name>
<sequence>MQLEAEKFAKILSHLQGICTTLGYEDIKFLCWLEKEEGNMEFVLEDGKSNQRLSFILPFKKEATK</sequence>
<evidence type="ECO:0000313" key="2">
    <source>
        <dbReference type="EMBL" id="SUT93804.1"/>
    </source>
</evidence>
<protein>
    <submittedName>
        <fullName evidence="1">Uncharacterized protein</fullName>
    </submittedName>
</protein>
<accession>A0A380TYP7</accession>
<dbReference type="AlphaFoldDB" id="A0A380TYP7"/>